<protein>
    <submittedName>
        <fullName evidence="4">Hippurate hydrolase</fullName>
    </submittedName>
</protein>
<evidence type="ECO:0000259" key="3">
    <source>
        <dbReference type="Pfam" id="PF07687"/>
    </source>
</evidence>
<dbReference type="Gene3D" id="3.30.70.360">
    <property type="match status" value="1"/>
</dbReference>
<dbReference type="Pfam" id="PF01546">
    <property type="entry name" value="Peptidase_M20"/>
    <property type="match status" value="1"/>
</dbReference>
<dbReference type="EMBL" id="VFMM01000002">
    <property type="protein sequence ID" value="TQJ12537.1"/>
    <property type="molecule type" value="Genomic_DNA"/>
</dbReference>
<evidence type="ECO:0000313" key="5">
    <source>
        <dbReference type="Proteomes" id="UP000316298"/>
    </source>
</evidence>
<dbReference type="FunFam" id="3.30.70.360:FF:000001">
    <property type="entry name" value="N-acetyldiaminopimelate deacetylase"/>
    <property type="match status" value="1"/>
</dbReference>
<evidence type="ECO:0000256" key="2">
    <source>
        <dbReference type="PIRSR" id="PIRSR005962-1"/>
    </source>
</evidence>
<keyword evidence="2" id="KW-0479">Metal-binding</keyword>
<dbReference type="Pfam" id="PF07687">
    <property type="entry name" value="M20_dimer"/>
    <property type="match status" value="1"/>
</dbReference>
<dbReference type="SUPFAM" id="SSF55031">
    <property type="entry name" value="Bacterial exopeptidase dimerisation domain"/>
    <property type="match status" value="1"/>
</dbReference>
<comment type="caution">
    <text evidence="4">The sequence shown here is derived from an EMBL/GenBank/DDBJ whole genome shotgun (WGS) entry which is preliminary data.</text>
</comment>
<dbReference type="InterPro" id="IPR002933">
    <property type="entry name" value="Peptidase_M20"/>
</dbReference>
<dbReference type="GO" id="GO:0046872">
    <property type="term" value="F:metal ion binding"/>
    <property type="evidence" value="ECO:0007669"/>
    <property type="project" value="UniProtKB-KW"/>
</dbReference>
<dbReference type="PIRSF" id="PIRSF005962">
    <property type="entry name" value="Pept_M20D_amidohydro"/>
    <property type="match status" value="1"/>
</dbReference>
<organism evidence="4 5">
    <name type="scientific">Kribbella jejuensis</name>
    <dbReference type="NCBI Taxonomy" id="236068"/>
    <lineage>
        <taxon>Bacteria</taxon>
        <taxon>Bacillati</taxon>
        <taxon>Actinomycetota</taxon>
        <taxon>Actinomycetes</taxon>
        <taxon>Propionibacteriales</taxon>
        <taxon>Kribbellaceae</taxon>
        <taxon>Kribbella</taxon>
    </lineage>
</organism>
<feature type="binding site" evidence="2">
    <location>
        <position position="189"/>
    </location>
    <ligand>
        <name>Mn(2+)</name>
        <dbReference type="ChEBI" id="CHEBI:29035"/>
        <label>2</label>
    </ligand>
</feature>
<dbReference type="PANTHER" id="PTHR11014">
    <property type="entry name" value="PEPTIDASE M20 FAMILY MEMBER"/>
    <property type="match status" value="1"/>
</dbReference>
<dbReference type="Gene3D" id="3.40.630.10">
    <property type="entry name" value="Zn peptidases"/>
    <property type="match status" value="1"/>
</dbReference>
<dbReference type="PANTHER" id="PTHR11014:SF63">
    <property type="entry name" value="METALLOPEPTIDASE, PUTATIVE (AFU_ORTHOLOGUE AFUA_6G09600)-RELATED"/>
    <property type="match status" value="1"/>
</dbReference>
<dbReference type="Proteomes" id="UP000316298">
    <property type="component" value="Unassembled WGS sequence"/>
</dbReference>
<evidence type="ECO:0000256" key="1">
    <source>
        <dbReference type="ARBA" id="ARBA00022801"/>
    </source>
</evidence>
<keyword evidence="1 4" id="KW-0378">Hydrolase</keyword>
<sequence length="435" mass="46235">MVARRVCRTHPEQVPNDALVKLSADLRDDLAGLYKDLHRNPELSLQEVRTARILAQCLRDAGADEVVEQVGGTGVVGVLRNGDGPVVMLRADFDALPVEEKTGLEYASTVRATDRDGHEMPVMHACGHDMHAACLAGAAHLLAQARDSWRGTVLVVFQPAEELAIGARGMVEDGLFDRFPKPRIVLGQHVGPLPAGFIGYGTGPVMAASDSVNIVLHGRGAHGSRPEAAIDPVLMAANVVTRLQGIVAREVPAAQPAVVTVGRLQAGTKENIIPETAELGVNIRTYSPQVRDLVRAAVERIARAESQASAAPSEPTIDWFASAPMLISDPDATRTTLAAIGDHFGPERILPIPVVNASEDVGVFGEVLGVPTVFWFWGGLDPAVAGPAFREGREDELPSNHSPFFAPLLEPTLSTGVEALTVAALTWLDDRPAAD</sequence>
<feature type="binding site" evidence="2">
    <location>
        <position position="128"/>
    </location>
    <ligand>
        <name>Mn(2+)</name>
        <dbReference type="ChEBI" id="CHEBI:29035"/>
        <label>2</label>
    </ligand>
</feature>
<comment type="cofactor">
    <cofactor evidence="2">
        <name>Mn(2+)</name>
        <dbReference type="ChEBI" id="CHEBI:29035"/>
    </cofactor>
    <text evidence="2">The Mn(2+) ion enhances activity.</text>
</comment>
<dbReference type="OrthoDB" id="9777385at2"/>
<name>A0A542EB35_9ACTN</name>
<feature type="binding site" evidence="2">
    <location>
        <position position="162"/>
    </location>
    <ligand>
        <name>Mn(2+)</name>
        <dbReference type="ChEBI" id="CHEBI:29035"/>
        <label>2</label>
    </ligand>
</feature>
<dbReference type="AlphaFoldDB" id="A0A542EB35"/>
<dbReference type="InterPro" id="IPR017439">
    <property type="entry name" value="Amidohydrolase"/>
</dbReference>
<keyword evidence="5" id="KW-1185">Reference proteome</keyword>
<feature type="binding site" evidence="2">
    <location>
        <position position="126"/>
    </location>
    <ligand>
        <name>Mn(2+)</name>
        <dbReference type="ChEBI" id="CHEBI:29035"/>
        <label>2</label>
    </ligand>
</feature>
<dbReference type="InterPro" id="IPR011650">
    <property type="entry name" value="Peptidase_M20_dimer"/>
</dbReference>
<gene>
    <name evidence="4" type="ORF">FB475_5484</name>
</gene>
<dbReference type="NCBIfam" id="TIGR01891">
    <property type="entry name" value="amidohydrolases"/>
    <property type="match status" value="1"/>
</dbReference>
<keyword evidence="2" id="KW-0464">Manganese</keyword>
<feature type="domain" description="Peptidase M20 dimerisation" evidence="3">
    <location>
        <begin position="211"/>
        <end position="305"/>
    </location>
</feature>
<feature type="binding site" evidence="2">
    <location>
        <position position="401"/>
    </location>
    <ligand>
        <name>Mn(2+)</name>
        <dbReference type="ChEBI" id="CHEBI:29035"/>
        <label>2</label>
    </ligand>
</feature>
<dbReference type="SUPFAM" id="SSF53187">
    <property type="entry name" value="Zn-dependent exopeptidases"/>
    <property type="match status" value="1"/>
</dbReference>
<dbReference type="GO" id="GO:0050118">
    <property type="term" value="F:N-acetyldiaminopimelate deacetylase activity"/>
    <property type="evidence" value="ECO:0007669"/>
    <property type="project" value="UniProtKB-ARBA"/>
</dbReference>
<dbReference type="GO" id="GO:0019877">
    <property type="term" value="P:diaminopimelate biosynthetic process"/>
    <property type="evidence" value="ECO:0007669"/>
    <property type="project" value="UniProtKB-ARBA"/>
</dbReference>
<dbReference type="InterPro" id="IPR036264">
    <property type="entry name" value="Bact_exopeptidase_dim_dom"/>
</dbReference>
<evidence type="ECO:0000313" key="4">
    <source>
        <dbReference type="EMBL" id="TQJ12537.1"/>
    </source>
</evidence>
<accession>A0A542EB35</accession>
<reference evidence="4 5" key="1">
    <citation type="submission" date="2019-06" db="EMBL/GenBank/DDBJ databases">
        <title>Sequencing the genomes of 1000 actinobacteria strains.</title>
        <authorList>
            <person name="Klenk H.-P."/>
        </authorList>
    </citation>
    <scope>NUCLEOTIDE SEQUENCE [LARGE SCALE GENOMIC DNA]</scope>
    <source>
        <strain evidence="4 5">DSM 17305</strain>
    </source>
</reference>
<proteinExistence type="predicted"/>